<reference evidence="1" key="1">
    <citation type="journal article" date="2019" name="Sci. Rep.">
        <title>Draft genome of Tanacetum cinerariifolium, the natural source of mosquito coil.</title>
        <authorList>
            <person name="Yamashiro T."/>
            <person name="Shiraishi A."/>
            <person name="Satake H."/>
            <person name="Nakayama K."/>
        </authorList>
    </citation>
    <scope>NUCLEOTIDE SEQUENCE</scope>
</reference>
<comment type="caution">
    <text evidence="1">The sequence shown here is derived from an EMBL/GenBank/DDBJ whole genome shotgun (WGS) entry which is preliminary data.</text>
</comment>
<evidence type="ECO:0000313" key="1">
    <source>
        <dbReference type="EMBL" id="GEW36514.1"/>
    </source>
</evidence>
<dbReference type="EMBL" id="BKCJ010055378">
    <property type="protein sequence ID" value="GEW36514.1"/>
    <property type="molecule type" value="Genomic_DNA"/>
</dbReference>
<feature type="non-terminal residue" evidence="1">
    <location>
        <position position="1"/>
    </location>
</feature>
<gene>
    <name evidence="1" type="ORF">Tci_208490</name>
</gene>
<name>A0A699GU85_TANCI</name>
<protein>
    <submittedName>
        <fullName evidence="1">Uncharacterized protein</fullName>
    </submittedName>
</protein>
<sequence length="88" mass="10365">ENAVDKKGPIFRAVPNNVPQYYKRIRGTVTASFGVYAVEDFKKFTLRDYYCWLKTYCCWYKLKLLDNAADSRLRLLEQSVAVDDKMKK</sequence>
<organism evidence="1">
    <name type="scientific">Tanacetum cinerariifolium</name>
    <name type="common">Dalmatian daisy</name>
    <name type="synonym">Chrysanthemum cinerariifolium</name>
    <dbReference type="NCBI Taxonomy" id="118510"/>
    <lineage>
        <taxon>Eukaryota</taxon>
        <taxon>Viridiplantae</taxon>
        <taxon>Streptophyta</taxon>
        <taxon>Embryophyta</taxon>
        <taxon>Tracheophyta</taxon>
        <taxon>Spermatophyta</taxon>
        <taxon>Magnoliopsida</taxon>
        <taxon>eudicotyledons</taxon>
        <taxon>Gunneridae</taxon>
        <taxon>Pentapetalae</taxon>
        <taxon>asterids</taxon>
        <taxon>campanulids</taxon>
        <taxon>Asterales</taxon>
        <taxon>Asteraceae</taxon>
        <taxon>Asteroideae</taxon>
        <taxon>Anthemideae</taxon>
        <taxon>Anthemidinae</taxon>
        <taxon>Tanacetum</taxon>
    </lineage>
</organism>
<dbReference type="AlphaFoldDB" id="A0A699GU85"/>
<accession>A0A699GU85</accession>
<proteinExistence type="predicted"/>